<evidence type="ECO:0000313" key="2">
    <source>
        <dbReference type="EMBL" id="TQV75251.1"/>
    </source>
</evidence>
<sequence length="271" mass="28449">MLDSKKLILASMTGLVLSGCITVRADSINYEATETLKLEASDLERLDIEASAGFLKVEGEAGRTDIEVTAVIVVDQEYYKLSLERSGNRAILVADANTKNWSSWAGDSPRIDLTVKTPDNLQLDIDDGSGFIKITDIKESVWIKDGSGDIEASNLAGDVELKDGSGSVELTNIGGSLRIDDGSGDLDISQVGADTEIDDGSGEINLKDVSGKVSIEDGSGDLTVINAVGHVTIDDGSGDIRVKQLENGLTVLESGSGGLSIKDVKGDISTD</sequence>
<proteinExistence type="predicted"/>
<dbReference type="InterPro" id="IPR025164">
    <property type="entry name" value="Toastrack_DUF4097"/>
</dbReference>
<dbReference type="OrthoDB" id="6195678at2"/>
<name>A0A545TDI2_9GAMM</name>
<accession>A0A545TDI2</accession>
<keyword evidence="3" id="KW-1185">Reference proteome</keyword>
<dbReference type="AlphaFoldDB" id="A0A545TDI2"/>
<gene>
    <name evidence="2" type="ORF">FLL45_09965</name>
</gene>
<comment type="caution">
    <text evidence="2">The sequence shown here is derived from an EMBL/GenBank/DDBJ whole genome shotgun (WGS) entry which is preliminary data.</text>
</comment>
<organism evidence="2 3">
    <name type="scientific">Aliikangiella marina</name>
    <dbReference type="NCBI Taxonomy" id="1712262"/>
    <lineage>
        <taxon>Bacteria</taxon>
        <taxon>Pseudomonadati</taxon>
        <taxon>Pseudomonadota</taxon>
        <taxon>Gammaproteobacteria</taxon>
        <taxon>Oceanospirillales</taxon>
        <taxon>Pleioneaceae</taxon>
        <taxon>Aliikangiella</taxon>
    </lineage>
</organism>
<dbReference type="RefSeq" id="WP_142941867.1">
    <property type="nucleotide sequence ID" value="NZ_VIKR01000002.1"/>
</dbReference>
<dbReference type="Proteomes" id="UP000317839">
    <property type="component" value="Unassembled WGS sequence"/>
</dbReference>
<dbReference type="Pfam" id="PF13349">
    <property type="entry name" value="DUF4097"/>
    <property type="match status" value="1"/>
</dbReference>
<evidence type="ECO:0000259" key="1">
    <source>
        <dbReference type="Pfam" id="PF13349"/>
    </source>
</evidence>
<feature type="domain" description="DUF4097" evidence="1">
    <location>
        <begin position="123"/>
        <end position="246"/>
    </location>
</feature>
<protein>
    <submittedName>
        <fullName evidence="2">DUF4097 family beta strand repeat protein</fullName>
    </submittedName>
</protein>
<reference evidence="2 3" key="1">
    <citation type="submission" date="2019-06" db="EMBL/GenBank/DDBJ databases">
        <title>Draft genome of Aliikangiella marina GYP-15.</title>
        <authorList>
            <person name="Wang G."/>
        </authorList>
    </citation>
    <scope>NUCLEOTIDE SEQUENCE [LARGE SCALE GENOMIC DNA]</scope>
    <source>
        <strain evidence="2 3">GYP-15</strain>
    </source>
</reference>
<dbReference type="EMBL" id="VIKR01000002">
    <property type="protein sequence ID" value="TQV75251.1"/>
    <property type="molecule type" value="Genomic_DNA"/>
</dbReference>
<evidence type="ECO:0000313" key="3">
    <source>
        <dbReference type="Proteomes" id="UP000317839"/>
    </source>
</evidence>
<dbReference type="PROSITE" id="PS51257">
    <property type="entry name" value="PROKAR_LIPOPROTEIN"/>
    <property type="match status" value="1"/>
</dbReference>